<evidence type="ECO:0000313" key="2">
    <source>
        <dbReference type="EMBL" id="KAL2742053.1"/>
    </source>
</evidence>
<dbReference type="AlphaFoldDB" id="A0ABD2CCP4"/>
<organism evidence="2 3">
    <name type="scientific">Vespula maculifrons</name>
    <name type="common">Eastern yellow jacket</name>
    <name type="synonym">Wasp</name>
    <dbReference type="NCBI Taxonomy" id="7453"/>
    <lineage>
        <taxon>Eukaryota</taxon>
        <taxon>Metazoa</taxon>
        <taxon>Ecdysozoa</taxon>
        <taxon>Arthropoda</taxon>
        <taxon>Hexapoda</taxon>
        <taxon>Insecta</taxon>
        <taxon>Pterygota</taxon>
        <taxon>Neoptera</taxon>
        <taxon>Endopterygota</taxon>
        <taxon>Hymenoptera</taxon>
        <taxon>Apocrita</taxon>
        <taxon>Aculeata</taxon>
        <taxon>Vespoidea</taxon>
        <taxon>Vespidae</taxon>
        <taxon>Vespinae</taxon>
        <taxon>Vespula</taxon>
    </lineage>
</organism>
<evidence type="ECO:0000313" key="3">
    <source>
        <dbReference type="Proteomes" id="UP001607303"/>
    </source>
</evidence>
<feature type="compositionally biased region" description="Acidic residues" evidence="1">
    <location>
        <begin position="23"/>
        <end position="64"/>
    </location>
</feature>
<evidence type="ECO:0000256" key="1">
    <source>
        <dbReference type="SAM" id="MobiDB-lite"/>
    </source>
</evidence>
<name>A0ABD2CCP4_VESMC</name>
<gene>
    <name evidence="2" type="ORF">V1477_009682</name>
</gene>
<proteinExistence type="predicted"/>
<dbReference type="EMBL" id="JAYRBN010000058">
    <property type="protein sequence ID" value="KAL2742053.1"/>
    <property type="molecule type" value="Genomic_DNA"/>
</dbReference>
<reference evidence="2 3" key="1">
    <citation type="journal article" date="2024" name="Ann. Entomol. Soc. Am.">
        <title>Genomic analyses of the southern and eastern yellowjacket wasps (Hymenoptera: Vespidae) reveal evolutionary signatures of social life.</title>
        <authorList>
            <person name="Catto M.A."/>
            <person name="Caine P.B."/>
            <person name="Orr S.E."/>
            <person name="Hunt B.G."/>
            <person name="Goodisman M.A.D."/>
        </authorList>
    </citation>
    <scope>NUCLEOTIDE SEQUENCE [LARGE SCALE GENOMIC DNA]</scope>
    <source>
        <strain evidence="2">232</strain>
        <tissue evidence="2">Head and thorax</tissue>
    </source>
</reference>
<sequence length="87" mass="9815">MDSANLYNACSLVYARNSCSVSESDDDNDDDDDEDDDKDDKDDNDDNDDDDDDNDDDDDDEEDESSNRQIEGIVYKTDISKKEISAV</sequence>
<comment type="caution">
    <text evidence="2">The sequence shown here is derived from an EMBL/GenBank/DDBJ whole genome shotgun (WGS) entry which is preliminary data.</text>
</comment>
<feature type="compositionally biased region" description="Basic and acidic residues" evidence="1">
    <location>
        <begin position="78"/>
        <end position="87"/>
    </location>
</feature>
<protein>
    <submittedName>
        <fullName evidence="2">Uncharacterized protein</fullName>
    </submittedName>
</protein>
<feature type="region of interest" description="Disordered" evidence="1">
    <location>
        <begin position="17"/>
        <end position="87"/>
    </location>
</feature>
<accession>A0ABD2CCP4</accession>
<keyword evidence="3" id="KW-1185">Reference proteome</keyword>
<dbReference type="Proteomes" id="UP001607303">
    <property type="component" value="Unassembled WGS sequence"/>
</dbReference>